<feature type="domain" description="FHA" evidence="2">
    <location>
        <begin position="362"/>
        <end position="424"/>
    </location>
</feature>
<evidence type="ECO:0000313" key="4">
    <source>
        <dbReference type="Proteomes" id="UP001147747"/>
    </source>
</evidence>
<proteinExistence type="predicted"/>
<keyword evidence="4" id="KW-1185">Reference proteome</keyword>
<dbReference type="GeneID" id="81376862"/>
<gene>
    <name evidence="3" type="ORF">N7509_013245</name>
</gene>
<sequence length="546" mass="62481">MASKVYCHICGVSFNILRRRKLGEPDLASWDYTGGLCDQPGADEVDLELCARNGCFAAINYPSDDDDNVLEDSDYIPPDGRDDYSYPGEYDSEYESIDSISLSGEDDGDVTNSDSNGNDEKEDTKVDSYSKWLALTWNPHARFPGEPVGIFGNFGYSINRSHDEYGNLIQPHTLPGGCNPELEHFPREGIAYSGYAISPEEMIGCRTAQCLVHKSAIQGQSQHIKYFEPWEASEDWFLSGLCDGMPSRDSDYPEVWPAQGGVDEPHAENINFYPETTPSEEWAMPFHPWCFDIFCRQSKARFNRINISGLITWRNAESSDCDFRKFPRSEDVRKCRQQFWQHLPGKEYLAANPLYVPGLPTILLNAAKKEEDLSHGGIEESELLKRNHASFSIGHGDVFDSMPLEICLLVVSFLNGTDLNNLRIASKTFTRLPNSVWHQLVREEMPWLWESRDDGKEVHVPSFWTAVTANSLKLFKEERDHYSLLLEDVYTPTTEIVDFLLPFPKDVPNQLQLSRRNTDWHKLYTEIKKNWSSLRGLQNRQRIWKD</sequence>
<protein>
    <recommendedName>
        <fullName evidence="2">FHA domain-containing protein</fullName>
    </recommendedName>
</protein>
<evidence type="ECO:0000313" key="3">
    <source>
        <dbReference type="EMBL" id="KAJ5376359.1"/>
    </source>
</evidence>
<dbReference type="Proteomes" id="UP001147747">
    <property type="component" value="Unassembled WGS sequence"/>
</dbReference>
<reference evidence="3" key="1">
    <citation type="submission" date="2022-12" db="EMBL/GenBank/DDBJ databases">
        <authorList>
            <person name="Petersen C."/>
        </authorList>
    </citation>
    <scope>NUCLEOTIDE SEQUENCE</scope>
    <source>
        <strain evidence="3">IBT 29677</strain>
    </source>
</reference>
<dbReference type="EMBL" id="JAPZBU010000012">
    <property type="protein sequence ID" value="KAJ5376359.1"/>
    <property type="molecule type" value="Genomic_DNA"/>
</dbReference>
<reference evidence="3" key="2">
    <citation type="journal article" date="2023" name="IMA Fungus">
        <title>Comparative genomic study of the Penicillium genus elucidates a diverse pangenome and 15 lateral gene transfer events.</title>
        <authorList>
            <person name="Petersen C."/>
            <person name="Sorensen T."/>
            <person name="Nielsen M.R."/>
            <person name="Sondergaard T.E."/>
            <person name="Sorensen J.L."/>
            <person name="Fitzpatrick D.A."/>
            <person name="Frisvad J.C."/>
            <person name="Nielsen K.L."/>
        </authorList>
    </citation>
    <scope>NUCLEOTIDE SEQUENCE</scope>
    <source>
        <strain evidence="3">IBT 29677</strain>
    </source>
</reference>
<comment type="caution">
    <text evidence="3">The sequence shown here is derived from an EMBL/GenBank/DDBJ whole genome shotgun (WGS) entry which is preliminary data.</text>
</comment>
<name>A0A9W9VD53_9EURO</name>
<dbReference type="RefSeq" id="XP_056481389.1">
    <property type="nucleotide sequence ID" value="XM_056637882.1"/>
</dbReference>
<evidence type="ECO:0000259" key="2">
    <source>
        <dbReference type="PROSITE" id="PS50006"/>
    </source>
</evidence>
<accession>A0A9W9VD53</accession>
<dbReference type="InterPro" id="IPR000253">
    <property type="entry name" value="FHA_dom"/>
</dbReference>
<feature type="non-terminal residue" evidence="3">
    <location>
        <position position="546"/>
    </location>
</feature>
<dbReference type="SUPFAM" id="SSF81383">
    <property type="entry name" value="F-box domain"/>
    <property type="match status" value="1"/>
</dbReference>
<dbReference type="PROSITE" id="PS50006">
    <property type="entry name" value="FHA_DOMAIN"/>
    <property type="match status" value="1"/>
</dbReference>
<evidence type="ECO:0000256" key="1">
    <source>
        <dbReference type="SAM" id="MobiDB-lite"/>
    </source>
</evidence>
<dbReference type="OrthoDB" id="6612291at2759"/>
<feature type="region of interest" description="Disordered" evidence="1">
    <location>
        <begin position="66"/>
        <end position="125"/>
    </location>
</feature>
<dbReference type="InterPro" id="IPR036047">
    <property type="entry name" value="F-box-like_dom_sf"/>
</dbReference>
<dbReference type="AlphaFoldDB" id="A0A9W9VD53"/>
<organism evidence="3 4">
    <name type="scientific">Penicillium cosmopolitanum</name>
    <dbReference type="NCBI Taxonomy" id="1131564"/>
    <lineage>
        <taxon>Eukaryota</taxon>
        <taxon>Fungi</taxon>
        <taxon>Dikarya</taxon>
        <taxon>Ascomycota</taxon>
        <taxon>Pezizomycotina</taxon>
        <taxon>Eurotiomycetes</taxon>
        <taxon>Eurotiomycetidae</taxon>
        <taxon>Eurotiales</taxon>
        <taxon>Aspergillaceae</taxon>
        <taxon>Penicillium</taxon>
    </lineage>
</organism>